<feature type="domain" description="SsuA/THI5-like" evidence="4">
    <location>
        <begin position="51"/>
        <end position="260"/>
    </location>
</feature>
<evidence type="ECO:0000256" key="1">
    <source>
        <dbReference type="ARBA" id="ARBA00004418"/>
    </source>
</evidence>
<dbReference type="Proteomes" id="UP000037530">
    <property type="component" value="Unassembled WGS sequence"/>
</dbReference>
<comment type="subcellular location">
    <subcellularLocation>
        <location evidence="1">Periplasm</location>
    </subcellularLocation>
</comment>
<comment type="similarity">
    <text evidence="2">Belongs to the bacterial solute-binding protein SsuA/TauA family.</text>
</comment>
<dbReference type="RefSeq" id="WP_053407323.1">
    <property type="nucleotide sequence ID" value="NZ_DAIPHI010000011.1"/>
</dbReference>
<keyword evidence="6" id="KW-1185">Reference proteome</keyword>
<keyword evidence="3" id="KW-0732">Signal</keyword>
<dbReference type="GO" id="GO:0042597">
    <property type="term" value="C:periplasmic space"/>
    <property type="evidence" value="ECO:0007669"/>
    <property type="project" value="UniProtKB-SubCell"/>
</dbReference>
<comment type="caution">
    <text evidence="5">The sequence shown here is derived from an EMBL/GenBank/DDBJ whole genome shotgun (WGS) entry which is preliminary data.</text>
</comment>
<dbReference type="PATRIC" id="fig|171383.3.peg.315"/>
<evidence type="ECO:0000256" key="2">
    <source>
        <dbReference type="ARBA" id="ARBA00010742"/>
    </source>
</evidence>
<evidence type="ECO:0000313" key="5">
    <source>
        <dbReference type="EMBL" id="KOO09071.1"/>
    </source>
</evidence>
<dbReference type="AlphaFoldDB" id="A0A0M0I430"/>
<organism evidence="5 6">
    <name type="scientific">Vibrio hepatarius</name>
    <dbReference type="NCBI Taxonomy" id="171383"/>
    <lineage>
        <taxon>Bacteria</taxon>
        <taxon>Pseudomonadati</taxon>
        <taxon>Pseudomonadota</taxon>
        <taxon>Gammaproteobacteria</taxon>
        <taxon>Vibrionales</taxon>
        <taxon>Vibrionaceae</taxon>
        <taxon>Vibrio</taxon>
        <taxon>Vibrio oreintalis group</taxon>
    </lineage>
</organism>
<sequence>MSPTKRTFIAFGFISVLLATAVVYATHSLKGEEQEINDATVTIAVSRTPLSAPFLVAEKLGFFKQQGLNVSLMPCDGGVACTKMMIDREVEYATASESVVMFQSFKHNDVALLVSFVETDNDLKLLTLEPSNINSVADLDSKRVGVVKGSASEFYFDSVLIANNLKNLNIEKVYLSPQEMVPALLSYQVDAISAWEPLGYKADTLSAAKVINLGNHGIYQLSFNLLSVTEHLEMSGEEPIKLIRALDSAVEWINQNPNQALEMIAKQLNLSVSQVEWSWEDLMFRLALGNSLLSNIQLQARWAIERGLVDDALPDFRKVFYSEPYRQVRVTRD</sequence>
<evidence type="ECO:0000313" key="6">
    <source>
        <dbReference type="Proteomes" id="UP000037530"/>
    </source>
</evidence>
<name>A0A0M0I430_9VIBR</name>
<dbReference type="Pfam" id="PF09084">
    <property type="entry name" value="NMT1"/>
    <property type="match status" value="1"/>
</dbReference>
<proteinExistence type="inferred from homology"/>
<protein>
    <recommendedName>
        <fullName evidence="4">SsuA/THI5-like domain-containing protein</fullName>
    </recommendedName>
</protein>
<dbReference type="GO" id="GO:0042918">
    <property type="term" value="P:alkanesulfonate transmembrane transport"/>
    <property type="evidence" value="ECO:0007669"/>
    <property type="project" value="TreeGrafter"/>
</dbReference>
<dbReference type="PANTHER" id="PTHR30024">
    <property type="entry name" value="ALIPHATIC SULFONATES-BINDING PROTEIN-RELATED"/>
    <property type="match status" value="1"/>
</dbReference>
<dbReference type="PANTHER" id="PTHR30024:SF47">
    <property type="entry name" value="TAURINE-BINDING PERIPLASMIC PROTEIN"/>
    <property type="match status" value="1"/>
</dbReference>
<evidence type="ECO:0000259" key="4">
    <source>
        <dbReference type="Pfam" id="PF09084"/>
    </source>
</evidence>
<dbReference type="Gene3D" id="3.40.190.10">
    <property type="entry name" value="Periplasmic binding protein-like II"/>
    <property type="match status" value="3"/>
</dbReference>
<reference evidence="6" key="1">
    <citation type="submission" date="2015-08" db="EMBL/GenBank/DDBJ databases">
        <title>Vibrio galatheae sp. nov., a novel member of the Vibrionaceae family isolated from the Solomon Islands.</title>
        <authorList>
            <person name="Giubergia S."/>
            <person name="Machado H."/>
            <person name="Mateiu R.V."/>
            <person name="Gram L."/>
        </authorList>
    </citation>
    <scope>NUCLEOTIDE SEQUENCE [LARGE SCALE GENOMIC DNA]</scope>
    <source>
        <strain evidence="6">DSM 19134</strain>
    </source>
</reference>
<dbReference type="STRING" id="171383.AKJ31_01530"/>
<dbReference type="InterPro" id="IPR015168">
    <property type="entry name" value="SsuA/THI5"/>
</dbReference>
<gene>
    <name evidence="5" type="ORF">AKJ31_01530</name>
</gene>
<dbReference type="EMBL" id="LHPI01000001">
    <property type="protein sequence ID" value="KOO09071.1"/>
    <property type="molecule type" value="Genomic_DNA"/>
</dbReference>
<accession>A0A0M0I430</accession>
<evidence type="ECO:0000256" key="3">
    <source>
        <dbReference type="ARBA" id="ARBA00022729"/>
    </source>
</evidence>
<dbReference type="SUPFAM" id="SSF53850">
    <property type="entry name" value="Periplasmic binding protein-like II"/>
    <property type="match status" value="1"/>
</dbReference>